<dbReference type="AlphaFoldDB" id="A0A6G8Q3H6"/>
<keyword evidence="3" id="KW-0812">Transmembrane</keyword>
<name>A0A6G8Q3H6_9ACTN</name>
<feature type="transmembrane region" description="Helical" evidence="3">
    <location>
        <begin position="33"/>
        <end position="53"/>
    </location>
</feature>
<evidence type="ECO:0000256" key="3">
    <source>
        <dbReference type="SAM" id="Phobius"/>
    </source>
</evidence>
<accession>A0A6G8Q3H6</accession>
<dbReference type="EMBL" id="CP045122">
    <property type="protein sequence ID" value="QIN81022.1"/>
    <property type="molecule type" value="Genomic_DNA"/>
</dbReference>
<gene>
    <name evidence="4" type="ORF">GBA65_21495</name>
</gene>
<feature type="region of interest" description="Disordered" evidence="2">
    <location>
        <begin position="1"/>
        <end position="29"/>
    </location>
</feature>
<evidence type="ECO:0000313" key="5">
    <source>
        <dbReference type="Proteomes" id="UP000502706"/>
    </source>
</evidence>
<keyword evidence="3" id="KW-1133">Transmembrane helix</keyword>
<evidence type="ECO:0000256" key="2">
    <source>
        <dbReference type="SAM" id="MobiDB-lite"/>
    </source>
</evidence>
<geneLocation type="plasmid" evidence="4 5">
    <name>unnamed1</name>
</geneLocation>
<keyword evidence="1" id="KW-0732">Signal</keyword>
<proteinExistence type="predicted"/>
<keyword evidence="4" id="KW-0614">Plasmid</keyword>
<dbReference type="Gene3D" id="2.60.40.1240">
    <property type="match status" value="1"/>
</dbReference>
<dbReference type="Proteomes" id="UP000502706">
    <property type="component" value="Plasmid unnamed1"/>
</dbReference>
<sequence length="208" mass="21483">MPLTQLPTETPKDREAAADVPEPGGARRRPRSIGGALLVLATVAALAFGVWGFSSSLAAGPAPASVGEDVEVPGGLMRVDGVTPEHMAPMQMDKFAKKGMNMSGMVSDMTPKGYRRFSVDFTLVGQGSAGLDYSVDRFRATGEGTKETKPLRGELEPGTVPQGSAVSGTMIFQVPEEAKGLKLSFGGGTPVALDLEPGSSEAGDHGGH</sequence>
<evidence type="ECO:0008006" key="6">
    <source>
        <dbReference type="Google" id="ProtNLM"/>
    </source>
</evidence>
<evidence type="ECO:0000313" key="4">
    <source>
        <dbReference type="EMBL" id="QIN81022.1"/>
    </source>
</evidence>
<dbReference type="RefSeq" id="WP_166398735.1">
    <property type="nucleotide sequence ID" value="NZ_CP045122.1"/>
</dbReference>
<dbReference type="InterPro" id="IPR029050">
    <property type="entry name" value="Immunoprotect_excell_Ig-like"/>
</dbReference>
<reference evidence="4 5" key="1">
    <citation type="submission" date="2019-10" db="EMBL/GenBank/DDBJ databases">
        <title>Rubrobacter sp nov SCSIO 52915 isolated from a deep-sea sediment in the South China Sea.</title>
        <authorList>
            <person name="Chen R.W."/>
        </authorList>
    </citation>
    <scope>NUCLEOTIDE SEQUENCE [LARGE SCALE GENOMIC DNA]</scope>
    <source>
        <strain evidence="4 5">SCSIO 52915</strain>
        <plasmid evidence="4 5">unnamed1</plasmid>
    </source>
</reference>
<protein>
    <recommendedName>
        <fullName evidence="6">DUF4352 domain-containing protein</fullName>
    </recommendedName>
</protein>
<feature type="compositionally biased region" description="Basic and acidic residues" evidence="2">
    <location>
        <begin position="142"/>
        <end position="155"/>
    </location>
</feature>
<keyword evidence="3" id="KW-0472">Membrane</keyword>
<feature type="region of interest" description="Disordered" evidence="2">
    <location>
        <begin position="142"/>
        <end position="164"/>
    </location>
</feature>
<organism evidence="4 5">
    <name type="scientific">Rubrobacter marinus</name>
    <dbReference type="NCBI Taxonomy" id="2653852"/>
    <lineage>
        <taxon>Bacteria</taxon>
        <taxon>Bacillati</taxon>
        <taxon>Actinomycetota</taxon>
        <taxon>Rubrobacteria</taxon>
        <taxon>Rubrobacterales</taxon>
        <taxon>Rubrobacteraceae</taxon>
        <taxon>Rubrobacter</taxon>
    </lineage>
</organism>
<keyword evidence="5" id="KW-1185">Reference proteome</keyword>
<evidence type="ECO:0000256" key="1">
    <source>
        <dbReference type="ARBA" id="ARBA00022729"/>
    </source>
</evidence>
<dbReference type="KEGG" id="rmar:GBA65_21495"/>